<dbReference type="SUPFAM" id="SSF49384">
    <property type="entry name" value="Carbohydrate-binding domain"/>
    <property type="match status" value="1"/>
</dbReference>
<dbReference type="SMART" id="SM00637">
    <property type="entry name" value="CBD_II"/>
    <property type="match status" value="1"/>
</dbReference>
<keyword evidence="2" id="KW-0624">Polysaccharide degradation</keyword>
<dbReference type="PROSITE" id="PS51173">
    <property type="entry name" value="CBM2"/>
    <property type="match status" value="1"/>
</dbReference>
<feature type="compositionally biased region" description="Pro residues" evidence="3">
    <location>
        <begin position="238"/>
        <end position="255"/>
    </location>
</feature>
<evidence type="ECO:0000259" key="4">
    <source>
        <dbReference type="PROSITE" id="PS51173"/>
    </source>
</evidence>
<organism evidence="5 6">
    <name type="scientific">Streptomyces alkaliphilus</name>
    <dbReference type="NCBI Taxonomy" id="1472722"/>
    <lineage>
        <taxon>Bacteria</taxon>
        <taxon>Bacillati</taxon>
        <taxon>Actinomycetota</taxon>
        <taxon>Actinomycetes</taxon>
        <taxon>Kitasatosporales</taxon>
        <taxon>Streptomycetaceae</taxon>
        <taxon>Streptomyces</taxon>
    </lineage>
</organism>
<name>A0A7W3TBS0_9ACTN</name>
<dbReference type="GO" id="GO:0000272">
    <property type="term" value="P:polysaccharide catabolic process"/>
    <property type="evidence" value="ECO:0007669"/>
    <property type="project" value="UniProtKB-KW"/>
</dbReference>
<evidence type="ECO:0000313" key="5">
    <source>
        <dbReference type="EMBL" id="MBB0243963.1"/>
    </source>
</evidence>
<keyword evidence="1" id="KW-0732">Signal</keyword>
<dbReference type="InterPro" id="IPR012291">
    <property type="entry name" value="CBM2_carb-bd_dom_sf"/>
</dbReference>
<dbReference type="GO" id="GO:0030247">
    <property type="term" value="F:polysaccharide binding"/>
    <property type="evidence" value="ECO:0007669"/>
    <property type="project" value="UniProtKB-UniRule"/>
</dbReference>
<dbReference type="InterPro" id="IPR001919">
    <property type="entry name" value="CBD2"/>
</dbReference>
<dbReference type="GO" id="GO:0004553">
    <property type="term" value="F:hydrolase activity, hydrolyzing O-glycosyl compounds"/>
    <property type="evidence" value="ECO:0007669"/>
    <property type="project" value="InterPro"/>
</dbReference>
<feature type="compositionally biased region" description="Basic residues" evidence="3">
    <location>
        <begin position="28"/>
        <end position="42"/>
    </location>
</feature>
<evidence type="ECO:0000256" key="1">
    <source>
        <dbReference type="ARBA" id="ARBA00022729"/>
    </source>
</evidence>
<feature type="region of interest" description="Disordered" evidence="3">
    <location>
        <begin position="1"/>
        <end position="42"/>
    </location>
</feature>
<keyword evidence="6" id="KW-1185">Reference proteome</keyword>
<dbReference type="Pfam" id="PF00553">
    <property type="entry name" value="CBM_2"/>
    <property type="match status" value="1"/>
</dbReference>
<accession>A0A7W3TBS0</accession>
<dbReference type="AlphaFoldDB" id="A0A7W3TBS0"/>
<comment type="caution">
    <text evidence="5">The sequence shown here is derived from an EMBL/GenBank/DDBJ whole genome shotgun (WGS) entry which is preliminary data.</text>
</comment>
<protein>
    <recommendedName>
        <fullName evidence="4">CBM2 domain-containing protein</fullName>
    </recommendedName>
</protein>
<evidence type="ECO:0000313" key="6">
    <source>
        <dbReference type="Proteomes" id="UP000538929"/>
    </source>
</evidence>
<reference evidence="6" key="1">
    <citation type="submission" date="2019-10" db="EMBL/GenBank/DDBJ databases">
        <title>Streptomyces sp. nov., a novel actinobacterium isolated from alkaline environment.</title>
        <authorList>
            <person name="Golinska P."/>
        </authorList>
    </citation>
    <scope>NUCLEOTIDE SEQUENCE [LARGE SCALE GENOMIC DNA]</scope>
    <source>
        <strain evidence="6">DSM 42118</strain>
    </source>
</reference>
<proteinExistence type="predicted"/>
<dbReference type="Gene3D" id="2.60.40.290">
    <property type="match status" value="1"/>
</dbReference>
<dbReference type="EMBL" id="VKHT01000150">
    <property type="protein sequence ID" value="MBB0243963.1"/>
    <property type="molecule type" value="Genomic_DNA"/>
</dbReference>
<evidence type="ECO:0000256" key="2">
    <source>
        <dbReference type="ARBA" id="ARBA00023326"/>
    </source>
</evidence>
<feature type="domain" description="CBM2" evidence="4">
    <location>
        <begin position="38"/>
        <end position="148"/>
    </location>
</feature>
<gene>
    <name evidence="5" type="ORF">FNQ90_07540</name>
</gene>
<keyword evidence="2" id="KW-0119">Carbohydrate metabolism</keyword>
<dbReference type="InterPro" id="IPR008965">
    <property type="entry name" value="CBM2/CBM3_carb-bd_dom_sf"/>
</dbReference>
<evidence type="ECO:0000256" key="3">
    <source>
        <dbReference type="SAM" id="MobiDB-lite"/>
    </source>
</evidence>
<feature type="region of interest" description="Disordered" evidence="3">
    <location>
        <begin position="230"/>
        <end position="255"/>
    </location>
</feature>
<sequence length="255" mass="27401">MAEREPQPAAAPGLLLGHGHGGAARPGHPVRGRAAGRRRRRAPTCEIRCTVHGTWPAGFNAQVWISNTGDEELRDRELSWTLPDGQHVTQMWSARPEQEGATVTVRPESRLSRIAPGSSVTFGFPGHRGDANGVPESFAIDGAACSVGRPAPVSRGTDVSRIPTCPRFGGLPPDRGHPFIRSVEQASTCRPSPLTRAGAVARLRNSPGVRDFPGRCAACDMNRFTIRPGEAPIEWAPRRPPQASEPPRLPPGKPR</sequence>
<dbReference type="Proteomes" id="UP000538929">
    <property type="component" value="Unassembled WGS sequence"/>
</dbReference>